<sequence length="848" mass="90714">MPTGDSESIADVSEHTHTVAHGPGLPSLRLIEWIPSSRVGGMLRVRGEVGDPVRAAAGAPVLALRDGDGTRTLAPALGDDSSGGDGWRAAYLVATQAIAGAEALWLEWPDGARVALPPVDVTQGHVLGENPAPAQAEAEVFDRAVLAERRAQRAESAQRAQARAAAEAMAALGALERRVEELTRERDELATRPAPADRAPMRLVPADAPHDESLRKELEAARSLQREAEARERRQGAELVDELGALGRLRLQASQLRLRLRTQMATASADRVRLAVLESEDRSFRDRLRDARIELESLRVRSAAEQVQRQQLVGQLDAERASSRRAARERDELRDALSAERTERARLESELARRGAEDEGAQAAVAQLEGELSAQQRRAAGESAHLRTRIEELGELLRAERVSRASLALDLKIARSRAGAARAEADVAAAESALLRAQAASAMEELRVVRETLAEAQGRLRRAAAAAGEAAPLEAASPSPAEGPAPTPAPELVHELQERIAELQRAAVVDEEGWRQRESAHRPAAITASADAAGVAARLDAAAASLRARVTPDAAVVPVERGNGARGAADPASTEVPAASATSLVRRAPAAMVHVRPTSAPSIAGGTRRLPSLRGALVRLAVEDPVAAARLLAALLPAQGAFLAGDIDYDLTIREVGTFAITVAGGRTSVRPLRRPRSRREAELHVTLHALTLAELLAGRSRRVGRVLAPIKLRGSRRRLAMLAELTAVRCRLGDLARAGARLDPALLARALPFAIDARDTDGHHFTIAQEIVDGTPRTWLISVAGRRGLSVSAGPSDERPDARVTMTRETFDRLLRGERPDRSQKPWVRGDFAAVDAVRAWIEAALA</sequence>
<organism evidence="3">
    <name type="scientific">uncultured Solirubrobacteraceae bacterium</name>
    <dbReference type="NCBI Taxonomy" id="1162706"/>
    <lineage>
        <taxon>Bacteria</taxon>
        <taxon>Bacillati</taxon>
        <taxon>Actinomycetota</taxon>
        <taxon>Thermoleophilia</taxon>
        <taxon>Solirubrobacterales</taxon>
        <taxon>Solirubrobacteraceae</taxon>
        <taxon>environmental samples</taxon>
    </lineage>
</organism>
<evidence type="ECO:0000256" key="2">
    <source>
        <dbReference type="SAM" id="MobiDB-lite"/>
    </source>
</evidence>
<evidence type="ECO:0000313" key="3">
    <source>
        <dbReference type="EMBL" id="CAA9492901.1"/>
    </source>
</evidence>
<feature type="coiled-coil region" evidence="1">
    <location>
        <begin position="165"/>
        <end position="234"/>
    </location>
</feature>
<dbReference type="Gene3D" id="3.30.1050.10">
    <property type="entry name" value="SCP2 sterol-binding domain"/>
    <property type="match status" value="1"/>
</dbReference>
<keyword evidence="1" id="KW-0175">Coiled coil</keyword>
<gene>
    <name evidence="3" type="ORF">AVDCRST_MAG69-1453</name>
</gene>
<feature type="coiled-coil region" evidence="1">
    <location>
        <begin position="420"/>
        <end position="459"/>
    </location>
</feature>
<feature type="region of interest" description="Disordered" evidence="2">
    <location>
        <begin position="469"/>
        <end position="489"/>
    </location>
</feature>
<dbReference type="EMBL" id="CADCVP010000155">
    <property type="protein sequence ID" value="CAA9492901.1"/>
    <property type="molecule type" value="Genomic_DNA"/>
</dbReference>
<dbReference type="AlphaFoldDB" id="A0A6J4SFU9"/>
<reference evidence="3" key="1">
    <citation type="submission" date="2020-02" db="EMBL/GenBank/DDBJ databases">
        <authorList>
            <person name="Meier V. D."/>
        </authorList>
    </citation>
    <scope>NUCLEOTIDE SEQUENCE</scope>
    <source>
        <strain evidence="3">AVDCRST_MAG69</strain>
    </source>
</reference>
<evidence type="ECO:0008006" key="4">
    <source>
        <dbReference type="Google" id="ProtNLM"/>
    </source>
</evidence>
<name>A0A6J4SFU9_9ACTN</name>
<dbReference type="InterPro" id="IPR036527">
    <property type="entry name" value="SCP2_sterol-bd_dom_sf"/>
</dbReference>
<evidence type="ECO:0000256" key="1">
    <source>
        <dbReference type="SAM" id="Coils"/>
    </source>
</evidence>
<feature type="region of interest" description="Disordered" evidence="2">
    <location>
        <begin position="321"/>
        <end position="341"/>
    </location>
</feature>
<accession>A0A6J4SFU9</accession>
<feature type="compositionally biased region" description="Low complexity" evidence="2">
    <location>
        <begin position="469"/>
        <end position="480"/>
    </location>
</feature>
<protein>
    <recommendedName>
        <fullName evidence="4">SCP2 domain-containing protein</fullName>
    </recommendedName>
</protein>
<proteinExistence type="predicted"/>